<dbReference type="InterPro" id="IPR007152">
    <property type="entry name" value="DUF354"/>
</dbReference>
<evidence type="ECO:0008006" key="3">
    <source>
        <dbReference type="Google" id="ProtNLM"/>
    </source>
</evidence>
<keyword evidence="2" id="KW-1185">Reference proteome</keyword>
<dbReference type="PANTHER" id="PTHR39662:SF1">
    <property type="entry name" value="DUF354 DOMAIN-CONTAINING PROTEIN"/>
    <property type="match status" value="1"/>
</dbReference>
<dbReference type="SUPFAM" id="SSF53756">
    <property type="entry name" value="UDP-Glycosyltransferase/glycogen phosphorylase"/>
    <property type="match status" value="1"/>
</dbReference>
<dbReference type="PANTHER" id="PTHR39662">
    <property type="entry name" value="DUF354 DOMAIN-CONTAINING PROTEIN-RELATED"/>
    <property type="match status" value="1"/>
</dbReference>
<dbReference type="AlphaFoldDB" id="K1M541"/>
<sequence length="340" mass="38521">MRIWIDFINTPQVSFFEPLIEELNALGHEIVMTCRDSSNTVQLLNQKGWDFQVIGSGVKKSLLSKLIAFPGRILDLRKFLKNKKIDLAVGQSSFYLPLTARSLKIRSIYTNDNEHALGNIPSFLFADTIFLPSELSLKKALSQGASKKKITQYPGIKEGIYLWKKALNIKSLREKNKQNKIYIRPEPVSAQYYKGKENFLDKLISELSSQYQVVVLTRGTEQANYYTRKFQNNVTVPEKPLDFLTVATDCLAFIGAGGSMTREMAILGIPTISVYQAELLDVDRFLINEGLLVFAPRITSQEVIDFTNKTENNLNKSEKILEKGKTAYNLLKYSILGNTK</sequence>
<reference evidence="1 2" key="1">
    <citation type="journal article" date="2012" name="J. Bacteriol.">
        <title>Draft Genome Sequence of Cecembia lonarensis Strain LW9T, Isolated from Lonar Lake, a Haloalkaline Lake in India.</title>
        <authorList>
            <person name="Shivaji S."/>
            <person name="Ara S."/>
            <person name="Singh A."/>
            <person name="Pinnaka A.K."/>
        </authorList>
    </citation>
    <scope>NUCLEOTIDE SEQUENCE [LARGE SCALE GENOMIC DNA]</scope>
    <source>
        <strain evidence="1 2">LW9</strain>
    </source>
</reference>
<evidence type="ECO:0000313" key="1">
    <source>
        <dbReference type="EMBL" id="EKB51314.1"/>
    </source>
</evidence>
<dbReference type="PIRSF" id="PIRSF005357">
    <property type="entry name" value="UCP005357"/>
    <property type="match status" value="1"/>
</dbReference>
<gene>
    <name evidence="1" type="ORF">B879_00108</name>
</gene>
<dbReference type="Gene3D" id="3.40.50.2000">
    <property type="entry name" value="Glycogen Phosphorylase B"/>
    <property type="match status" value="1"/>
</dbReference>
<dbReference type="Proteomes" id="UP000004478">
    <property type="component" value="Unassembled WGS sequence"/>
</dbReference>
<dbReference type="OrthoDB" id="7058268at2"/>
<dbReference type="RefSeq" id="WP_009183162.1">
    <property type="nucleotide sequence ID" value="NZ_AMGM01000001.1"/>
</dbReference>
<evidence type="ECO:0000313" key="2">
    <source>
        <dbReference type="Proteomes" id="UP000004478"/>
    </source>
</evidence>
<dbReference type="PATRIC" id="fig|1225176.3.peg.112"/>
<accession>K1M541</accession>
<protein>
    <recommendedName>
        <fullName evidence="3">DUF354 domain-containing protein</fullName>
    </recommendedName>
</protein>
<dbReference type="EMBL" id="AMGM01000001">
    <property type="protein sequence ID" value="EKB51314.1"/>
    <property type="molecule type" value="Genomic_DNA"/>
</dbReference>
<organism evidence="1 2">
    <name type="scientific">Cecembia lonarensis (strain CCUG 58316 / KCTC 22772 / LW9)</name>
    <dbReference type="NCBI Taxonomy" id="1225176"/>
    <lineage>
        <taxon>Bacteria</taxon>
        <taxon>Pseudomonadati</taxon>
        <taxon>Bacteroidota</taxon>
        <taxon>Cytophagia</taxon>
        <taxon>Cytophagales</taxon>
        <taxon>Cyclobacteriaceae</taxon>
        <taxon>Cecembia</taxon>
    </lineage>
</organism>
<name>K1M541_CECL9</name>
<proteinExistence type="predicted"/>
<comment type="caution">
    <text evidence="1">The sequence shown here is derived from an EMBL/GenBank/DDBJ whole genome shotgun (WGS) entry which is preliminary data.</text>
</comment>
<dbReference type="Pfam" id="PF04007">
    <property type="entry name" value="DUF354"/>
    <property type="match status" value="1"/>
</dbReference>